<reference evidence="1" key="1">
    <citation type="journal article" date="2021" name="Proc. Natl. Acad. Sci. U.S.A.">
        <title>A Catalog of Tens of Thousands of Viruses from Human Metagenomes Reveals Hidden Associations with Chronic Diseases.</title>
        <authorList>
            <person name="Tisza M.J."/>
            <person name="Buck C.B."/>
        </authorList>
    </citation>
    <scope>NUCLEOTIDE SEQUENCE</scope>
    <source>
        <strain evidence="1">Ct8Lf7</strain>
    </source>
</reference>
<sequence>MYYTPSSQLVEVGSNDLKPILNFIKNDAGEETSREEKVTYKQQEI</sequence>
<dbReference type="EMBL" id="BK032511">
    <property type="protein sequence ID" value="DAF44348.1"/>
    <property type="molecule type" value="Genomic_DNA"/>
</dbReference>
<accession>A0A8S5RZY2</accession>
<organism evidence="1">
    <name type="scientific">Podoviridae sp. ct8Lf7</name>
    <dbReference type="NCBI Taxonomy" id="2827723"/>
    <lineage>
        <taxon>Viruses</taxon>
        <taxon>Duplodnaviria</taxon>
        <taxon>Heunggongvirae</taxon>
        <taxon>Uroviricota</taxon>
        <taxon>Caudoviricetes</taxon>
    </lineage>
</organism>
<proteinExistence type="predicted"/>
<protein>
    <submittedName>
        <fullName evidence="1">Uncharacterized protein</fullName>
    </submittedName>
</protein>
<evidence type="ECO:0000313" key="1">
    <source>
        <dbReference type="EMBL" id="DAF44348.1"/>
    </source>
</evidence>
<name>A0A8S5RZY2_9CAUD</name>